<evidence type="ECO:0000313" key="2">
    <source>
        <dbReference type="Proteomes" id="UP000306038"/>
    </source>
</evidence>
<reference evidence="1 2" key="1">
    <citation type="submission" date="2019-01" db="EMBL/GenBank/DDBJ databases">
        <authorList>
            <person name="B I."/>
            <person name="Ch S."/>
            <person name="Ch V.R."/>
        </authorList>
    </citation>
    <scope>NUCLEOTIDE SEQUENCE [LARGE SCALE GENOMIC DNA]</scope>
    <source>
        <strain evidence="1 2">JC507</strain>
    </source>
</reference>
<evidence type="ECO:0000313" key="1">
    <source>
        <dbReference type="EMBL" id="THV60723.1"/>
    </source>
</evidence>
<dbReference type="EMBL" id="SDLV01000016">
    <property type="protein sequence ID" value="THV60723.1"/>
    <property type="molecule type" value="Genomic_DNA"/>
</dbReference>
<proteinExistence type="predicted"/>
<dbReference type="Proteomes" id="UP000306038">
    <property type="component" value="Unassembled WGS sequence"/>
</dbReference>
<dbReference type="Gene3D" id="1.20.120.780">
    <property type="entry name" value="DNA mimic ocr"/>
    <property type="match status" value="1"/>
</dbReference>
<dbReference type="InterPro" id="IPR036207">
    <property type="entry name" value="B-form_Ocr"/>
</dbReference>
<keyword evidence="2" id="KW-1185">Reference proteome</keyword>
<name>A0ABY2RBB3_9FLAO</name>
<gene>
    <name evidence="1" type="ORF">EK417_09050</name>
</gene>
<sequence>MHMTYFEKSIENFLEQLAFDSDFYDVYSHSQLLEYAQDFIQSYNINIVEGDYRNDQTDNGHYYCDLASEWADSQVDIYNSDLWEKAPKFQWWIEDAINDF</sequence>
<accession>A0ABY2RBB3</accession>
<protein>
    <submittedName>
        <fullName evidence="1">Uncharacterized protein</fullName>
    </submittedName>
</protein>
<organism evidence="1 2">
    <name type="scientific">Chryseobacterium candidae</name>
    <dbReference type="NCBI Taxonomy" id="1978493"/>
    <lineage>
        <taxon>Bacteria</taxon>
        <taxon>Pseudomonadati</taxon>
        <taxon>Bacteroidota</taxon>
        <taxon>Flavobacteriia</taxon>
        <taxon>Flavobacteriales</taxon>
        <taxon>Weeksellaceae</taxon>
        <taxon>Chryseobacterium group</taxon>
        <taxon>Chryseobacterium</taxon>
    </lineage>
</organism>
<comment type="caution">
    <text evidence="1">The sequence shown here is derived from an EMBL/GenBank/DDBJ whole genome shotgun (WGS) entry which is preliminary data.</text>
</comment>